<keyword evidence="3" id="KW-0813">Transport</keyword>
<dbReference type="PIRSF" id="PIRSF000267">
    <property type="entry name" value="Cyt_oxidse_sub2"/>
    <property type="match status" value="1"/>
</dbReference>
<feature type="transmembrane region" description="Helical" evidence="12">
    <location>
        <begin position="258"/>
        <end position="278"/>
    </location>
</feature>
<keyword evidence="11 12" id="KW-0472">Membrane</keyword>
<dbReference type="RefSeq" id="WP_147063783.1">
    <property type="nucleotide sequence ID" value="NZ_BAABDN010000001.1"/>
</dbReference>
<feature type="transmembrane region" description="Helical" evidence="12">
    <location>
        <begin position="232"/>
        <end position="251"/>
    </location>
</feature>
<keyword evidence="8" id="KW-0249">Electron transport</keyword>
<evidence type="ECO:0000256" key="2">
    <source>
        <dbReference type="ARBA" id="ARBA00007543"/>
    </source>
</evidence>
<gene>
    <name evidence="13" type="ORF">KLO01_15180</name>
</gene>
<feature type="transmembrane region" description="Helical" evidence="12">
    <location>
        <begin position="206"/>
        <end position="226"/>
    </location>
</feature>
<evidence type="ECO:0000256" key="4">
    <source>
        <dbReference type="ARBA" id="ARBA00022475"/>
    </source>
</evidence>
<evidence type="ECO:0000256" key="6">
    <source>
        <dbReference type="ARBA" id="ARBA00022692"/>
    </source>
</evidence>
<evidence type="ECO:0000256" key="9">
    <source>
        <dbReference type="ARBA" id="ARBA00022989"/>
    </source>
</evidence>
<evidence type="ECO:0000256" key="3">
    <source>
        <dbReference type="ARBA" id="ARBA00022448"/>
    </source>
</evidence>
<dbReference type="PANTHER" id="PTHR43141">
    <property type="entry name" value="CYTOCHROME BD2 SUBUNIT II"/>
    <property type="match status" value="1"/>
</dbReference>
<dbReference type="Proteomes" id="UP000321793">
    <property type="component" value="Unassembled WGS sequence"/>
</dbReference>
<keyword evidence="14" id="KW-1185">Reference proteome</keyword>
<feature type="transmembrane region" description="Helical" evidence="12">
    <location>
        <begin position="308"/>
        <end position="331"/>
    </location>
</feature>
<evidence type="ECO:0000256" key="7">
    <source>
        <dbReference type="ARBA" id="ARBA00022723"/>
    </source>
</evidence>
<proteinExistence type="inferred from homology"/>
<organism evidence="13 14">
    <name type="scientific">Knoellia locipacati</name>
    <dbReference type="NCBI Taxonomy" id="882824"/>
    <lineage>
        <taxon>Bacteria</taxon>
        <taxon>Bacillati</taxon>
        <taxon>Actinomycetota</taxon>
        <taxon>Actinomycetes</taxon>
        <taxon>Micrococcales</taxon>
        <taxon>Intrasporangiaceae</taxon>
        <taxon>Knoellia</taxon>
    </lineage>
</organism>
<dbReference type="OrthoDB" id="9776710at2"/>
<dbReference type="GO" id="GO:0005886">
    <property type="term" value="C:plasma membrane"/>
    <property type="evidence" value="ECO:0007669"/>
    <property type="project" value="UniProtKB-SubCell"/>
</dbReference>
<sequence>MDYPFIWFLLIGVLWTGYLVLEGFDFGVGALLPVLGGSGARVGRAVEESDQRRRVMLTSIGPHWDGNEVWLITAGGAMFAAFPEWYASMFSAFYLPLLLLLVALIVRNMGLDYRHKRDDDTWRRRWDAAIVGGSVAAPFLVGVALSNLVRGVPLDADHEYVGTLWTLLNVPSLLGGLVFVALSVTHGAIFLTLKTDGPLRLDARRAATRSGAVTALLAVALLGWLVTTQGGLAVTVLALVAAAAIVAGLAANRAGREGLAFGGTALTWAATAAAYFVALHPAVMPTTLADGTSLTIANAASSTMTLQIMTIAALCFVPIVLGYTAWTYWVFRRRLSTHHLGAPALVK</sequence>
<accession>A0A512SZU0</accession>
<dbReference type="NCBIfam" id="TIGR00203">
    <property type="entry name" value="cydB"/>
    <property type="match status" value="1"/>
</dbReference>
<feature type="transmembrane region" description="Helical" evidence="12">
    <location>
        <begin position="173"/>
        <end position="194"/>
    </location>
</feature>
<keyword evidence="4" id="KW-1003">Cell membrane</keyword>
<protein>
    <submittedName>
        <fullName evidence="13">Cytochrome c oxidase assembly protein</fullName>
    </submittedName>
</protein>
<name>A0A512SZU0_9MICO</name>
<dbReference type="EMBL" id="BKBA01000005">
    <property type="protein sequence ID" value="GEQ13471.1"/>
    <property type="molecule type" value="Genomic_DNA"/>
</dbReference>
<dbReference type="PANTHER" id="PTHR43141:SF5">
    <property type="entry name" value="CYTOCHROME BD-I UBIQUINOL OXIDASE SUBUNIT 2"/>
    <property type="match status" value="1"/>
</dbReference>
<dbReference type="InterPro" id="IPR003317">
    <property type="entry name" value="Cyt-d_oxidase_su2"/>
</dbReference>
<comment type="similarity">
    <text evidence="2">Belongs to the cytochrome ubiquinol oxidase subunit 2 family.</text>
</comment>
<dbReference type="Pfam" id="PF02322">
    <property type="entry name" value="Cyt_bd_oxida_II"/>
    <property type="match status" value="1"/>
</dbReference>
<dbReference type="GO" id="GO:0009055">
    <property type="term" value="F:electron transfer activity"/>
    <property type="evidence" value="ECO:0007669"/>
    <property type="project" value="TreeGrafter"/>
</dbReference>
<evidence type="ECO:0000256" key="5">
    <source>
        <dbReference type="ARBA" id="ARBA00022617"/>
    </source>
</evidence>
<dbReference type="GO" id="GO:0046872">
    <property type="term" value="F:metal ion binding"/>
    <property type="evidence" value="ECO:0007669"/>
    <property type="project" value="UniProtKB-KW"/>
</dbReference>
<keyword evidence="9 12" id="KW-1133">Transmembrane helix</keyword>
<dbReference type="GO" id="GO:0019646">
    <property type="term" value="P:aerobic electron transport chain"/>
    <property type="evidence" value="ECO:0007669"/>
    <property type="project" value="TreeGrafter"/>
</dbReference>
<evidence type="ECO:0000256" key="11">
    <source>
        <dbReference type="ARBA" id="ARBA00023136"/>
    </source>
</evidence>
<feature type="transmembrane region" description="Helical" evidence="12">
    <location>
        <begin position="85"/>
        <end position="106"/>
    </location>
</feature>
<evidence type="ECO:0000256" key="10">
    <source>
        <dbReference type="ARBA" id="ARBA00023004"/>
    </source>
</evidence>
<comment type="subcellular location">
    <subcellularLocation>
        <location evidence="1">Cell membrane</location>
        <topology evidence="1">Multi-pass membrane protein</topology>
    </subcellularLocation>
</comment>
<keyword evidence="5" id="KW-0349">Heme</keyword>
<evidence type="ECO:0000256" key="8">
    <source>
        <dbReference type="ARBA" id="ARBA00022982"/>
    </source>
</evidence>
<reference evidence="13 14" key="1">
    <citation type="submission" date="2019-07" db="EMBL/GenBank/DDBJ databases">
        <title>Whole genome shotgun sequence of Knoellia locipacati NBRC 109775.</title>
        <authorList>
            <person name="Hosoyama A."/>
            <person name="Uohara A."/>
            <person name="Ohji S."/>
            <person name="Ichikawa N."/>
        </authorList>
    </citation>
    <scope>NUCLEOTIDE SEQUENCE [LARGE SCALE GENOMIC DNA]</scope>
    <source>
        <strain evidence="13 14">NBRC 109775</strain>
    </source>
</reference>
<evidence type="ECO:0000256" key="12">
    <source>
        <dbReference type="SAM" id="Phobius"/>
    </source>
</evidence>
<evidence type="ECO:0000256" key="1">
    <source>
        <dbReference type="ARBA" id="ARBA00004651"/>
    </source>
</evidence>
<evidence type="ECO:0000313" key="13">
    <source>
        <dbReference type="EMBL" id="GEQ13471.1"/>
    </source>
</evidence>
<keyword evidence="10" id="KW-0408">Iron</keyword>
<keyword evidence="7" id="KW-0479">Metal-binding</keyword>
<feature type="transmembrane region" description="Helical" evidence="12">
    <location>
        <begin position="5"/>
        <end position="21"/>
    </location>
</feature>
<comment type="caution">
    <text evidence="13">The sequence shown here is derived from an EMBL/GenBank/DDBJ whole genome shotgun (WGS) entry which is preliminary data.</text>
</comment>
<feature type="transmembrane region" description="Helical" evidence="12">
    <location>
        <begin position="126"/>
        <end position="145"/>
    </location>
</feature>
<evidence type="ECO:0000313" key="14">
    <source>
        <dbReference type="Proteomes" id="UP000321793"/>
    </source>
</evidence>
<dbReference type="GO" id="GO:0070069">
    <property type="term" value="C:cytochrome complex"/>
    <property type="evidence" value="ECO:0007669"/>
    <property type="project" value="TreeGrafter"/>
</dbReference>
<keyword evidence="6 12" id="KW-0812">Transmembrane</keyword>
<dbReference type="AlphaFoldDB" id="A0A512SZU0"/>
<dbReference type="GO" id="GO:0016682">
    <property type="term" value="F:oxidoreductase activity, acting on diphenols and related substances as donors, oxygen as acceptor"/>
    <property type="evidence" value="ECO:0007669"/>
    <property type="project" value="TreeGrafter"/>
</dbReference>